<feature type="compositionally biased region" description="Acidic residues" evidence="11">
    <location>
        <begin position="85"/>
        <end position="100"/>
    </location>
</feature>
<evidence type="ECO:0000313" key="14">
    <source>
        <dbReference type="EMBL" id="KZT27286.1"/>
    </source>
</evidence>
<evidence type="ECO:0000256" key="5">
    <source>
        <dbReference type="ARBA" id="ARBA00022927"/>
    </source>
</evidence>
<comment type="function">
    <text evidence="9">Acts as a component of the peripheral membrane COG complex that is involved in intra-Golgi protein trafficking. COG is located at the cis-Golgi, and regulates tethering of retrograde intra-Golgi vesicles and possibly a number of other membrane trafficking events.</text>
</comment>
<name>A0A165TWP3_9AGAM</name>
<dbReference type="EMBL" id="KV425562">
    <property type="protein sequence ID" value="KZT27286.1"/>
    <property type="molecule type" value="Genomic_DNA"/>
</dbReference>
<comment type="function">
    <text evidence="10">Acts as component of the peripheral membrane COG complex that is involved in intra-Golgi protein trafficking. COG is located at the cis-Golgi, and regulates tethering of retrograde intra-Golgi vesicles and possibly a number of other membrane trafficking events.</text>
</comment>
<dbReference type="GO" id="GO:0015031">
    <property type="term" value="P:protein transport"/>
    <property type="evidence" value="ECO:0007669"/>
    <property type="project" value="UniProtKB-KW"/>
</dbReference>
<dbReference type="GO" id="GO:0006891">
    <property type="term" value="P:intra-Golgi vesicle-mediated transport"/>
    <property type="evidence" value="ECO:0007669"/>
    <property type="project" value="UniProtKB-UniRule"/>
</dbReference>
<evidence type="ECO:0000256" key="8">
    <source>
        <dbReference type="ARBA" id="ARBA00031348"/>
    </source>
</evidence>
<keyword evidence="7 10" id="KW-0472">Membrane</keyword>
<dbReference type="SMART" id="SM01087">
    <property type="entry name" value="COG6"/>
    <property type="match status" value="1"/>
</dbReference>
<dbReference type="PANTHER" id="PTHR21506:SF0">
    <property type="entry name" value="CONSERVED OLIGOMERIC GOLGI COMPLEX SUBUNIT 6"/>
    <property type="match status" value="1"/>
</dbReference>
<evidence type="ECO:0000256" key="2">
    <source>
        <dbReference type="ARBA" id="ARBA00011023"/>
    </source>
</evidence>
<dbReference type="InterPro" id="IPR048369">
    <property type="entry name" value="COG6_C"/>
</dbReference>
<dbReference type="GO" id="GO:0000139">
    <property type="term" value="C:Golgi membrane"/>
    <property type="evidence" value="ECO:0007669"/>
    <property type="project" value="UniProtKB-SubCell"/>
</dbReference>
<dbReference type="InParanoid" id="A0A165TWP3"/>
<keyword evidence="5 10" id="KW-0653">Protein transport</keyword>
<evidence type="ECO:0000259" key="13">
    <source>
        <dbReference type="Pfam" id="PF20653"/>
    </source>
</evidence>
<dbReference type="PANTHER" id="PTHR21506">
    <property type="entry name" value="COMPONENT OF OLIGOMERIC GOLGI COMPLEX 6"/>
    <property type="match status" value="1"/>
</dbReference>
<feature type="domain" description="Conserved oligomeric complex COG6 N-terminal" evidence="12">
    <location>
        <begin position="122"/>
        <end position="226"/>
    </location>
</feature>
<evidence type="ECO:0000256" key="3">
    <source>
        <dbReference type="ARBA" id="ARBA00020973"/>
    </source>
</evidence>
<dbReference type="Pfam" id="PF06419">
    <property type="entry name" value="COG6_N"/>
    <property type="match status" value="1"/>
</dbReference>
<comment type="similarity">
    <text evidence="2 10">Belongs to the COG6 family.</text>
</comment>
<dbReference type="GO" id="GO:0017119">
    <property type="term" value="C:Golgi transport complex"/>
    <property type="evidence" value="ECO:0007669"/>
    <property type="project" value="UniProtKB-UniRule"/>
</dbReference>
<evidence type="ECO:0000256" key="11">
    <source>
        <dbReference type="SAM" id="MobiDB-lite"/>
    </source>
</evidence>
<feature type="region of interest" description="Disordered" evidence="11">
    <location>
        <begin position="544"/>
        <end position="566"/>
    </location>
</feature>
<evidence type="ECO:0000256" key="7">
    <source>
        <dbReference type="ARBA" id="ARBA00023136"/>
    </source>
</evidence>
<protein>
    <recommendedName>
        <fullName evidence="3 10">Conserved oligomeric Golgi complex subunit 6</fullName>
        <shortName evidence="10">COG complex subunit 6</shortName>
    </recommendedName>
    <alternativeName>
        <fullName evidence="8 10">Component of oligomeric Golgi complex 6</fullName>
    </alternativeName>
</protein>
<reference evidence="14 15" key="1">
    <citation type="journal article" date="2016" name="Mol. Biol. Evol.">
        <title>Comparative Genomics of Early-Diverging Mushroom-Forming Fungi Provides Insights into the Origins of Lignocellulose Decay Capabilities.</title>
        <authorList>
            <person name="Nagy L.G."/>
            <person name="Riley R."/>
            <person name="Tritt A."/>
            <person name="Adam C."/>
            <person name="Daum C."/>
            <person name="Floudas D."/>
            <person name="Sun H."/>
            <person name="Yadav J.S."/>
            <person name="Pangilinan J."/>
            <person name="Larsson K.H."/>
            <person name="Matsuura K."/>
            <person name="Barry K."/>
            <person name="Labutti K."/>
            <person name="Kuo R."/>
            <person name="Ohm R.A."/>
            <person name="Bhattacharya S.S."/>
            <person name="Shirouzu T."/>
            <person name="Yoshinaga Y."/>
            <person name="Martin F.M."/>
            <person name="Grigoriev I.V."/>
            <person name="Hibbett D.S."/>
        </authorList>
    </citation>
    <scope>NUCLEOTIDE SEQUENCE [LARGE SCALE GENOMIC DNA]</scope>
    <source>
        <strain evidence="14 15">HHB14362 ss-1</strain>
    </source>
</reference>
<dbReference type="STRING" id="1314782.A0A165TWP3"/>
<gene>
    <name evidence="14" type="ORF">NEOLEDRAFT_1155036</name>
</gene>
<dbReference type="Proteomes" id="UP000076761">
    <property type="component" value="Unassembled WGS sequence"/>
</dbReference>
<accession>A0A165TWP3</accession>
<sequence>MTSSSPSTSPLVSRRAVFGSSSSPSPTHGRNPVSLRLYKVLGAGFEDEPTKEALRTLSELYGATSASGAKTTLVNGKTAKGETQVDSDTDDDDDTEEGASEEAKLSLGPFLSDEVTAPTGAAAHARKNLRRDIDVKLAGSSRKFLSALGQVDQKLDALQAYITTMRAQCDQAHTQLHTTNEACKSLLDQAGNLRQERDTVATQQTILNLFVSRFTLTSEEVIALTSRDVLPGKRFFAAMDKAVKIREDCRVLMSVDGPTKAGVDIIAATSSNLEQAYDKIFRYLTSEFQAIGRGNRDWERSVDPDANLEASPTLKEAVRRLRDRPELLSDALEVLSQTRQSTLLATFLDALTRGGPSGLPRPIELHAHDPLRYIGDMLAWLHQAIAAEREFMESLFELGRDGIGGRMIGSARKFEKGRMGEVEEWIGDMVDKNVGKLSGPLKLRVQQTLRSQESPILAYKVSNLLKFYELTMRRTIGEDAVLSEALREMSDVSDKVFFDAIEAQGRALLRLLLNLDDTALTPPAPIQEHMQMLRDILSVYESSRLDDSGRTEAEESGEDGKSKSPSEFGVERILDVMVDPALEVCLTAAEEKRRSRPSWDQAVFVLNSLTYLQGVLESYAFASTKRESLSAMIEDKVNQLVEEHYHDVLKDTGLDTVIIVLQAKDPGVPLSRLDAAQPHELSVALQKFSSWLSGLEVMHSPRLAQLTVQRLHSKIHQTALARLVKIYQRLCEEVRRPENRYEAASTLLGGQRPFGQIHLLKQIFGLGDEDE</sequence>
<evidence type="ECO:0000256" key="9">
    <source>
        <dbReference type="ARBA" id="ARBA00043873"/>
    </source>
</evidence>
<evidence type="ECO:0000256" key="1">
    <source>
        <dbReference type="ARBA" id="ARBA00004395"/>
    </source>
</evidence>
<evidence type="ECO:0000256" key="6">
    <source>
        <dbReference type="ARBA" id="ARBA00023034"/>
    </source>
</evidence>
<evidence type="ECO:0000259" key="12">
    <source>
        <dbReference type="Pfam" id="PF06419"/>
    </source>
</evidence>
<feature type="compositionally biased region" description="Low complexity" evidence="11">
    <location>
        <begin position="1"/>
        <end position="10"/>
    </location>
</feature>
<feature type="compositionally biased region" description="Polar residues" evidence="11">
    <location>
        <begin position="19"/>
        <end position="28"/>
    </location>
</feature>
<keyword evidence="15" id="KW-1185">Reference proteome</keyword>
<dbReference type="AlphaFoldDB" id="A0A165TWP3"/>
<evidence type="ECO:0000256" key="4">
    <source>
        <dbReference type="ARBA" id="ARBA00022448"/>
    </source>
</evidence>
<dbReference type="InterPro" id="IPR010490">
    <property type="entry name" value="COG6"/>
</dbReference>
<keyword evidence="4 10" id="KW-0813">Transport</keyword>
<dbReference type="OrthoDB" id="272987at2759"/>
<evidence type="ECO:0000313" key="15">
    <source>
        <dbReference type="Proteomes" id="UP000076761"/>
    </source>
</evidence>
<dbReference type="Pfam" id="PF20653">
    <property type="entry name" value="COG6_C"/>
    <property type="match status" value="1"/>
</dbReference>
<feature type="domain" description="Conserved Oligomeric Golgi complex subunit 6 C-terminal" evidence="13">
    <location>
        <begin position="260"/>
        <end position="748"/>
    </location>
</feature>
<feature type="region of interest" description="Disordered" evidence="11">
    <location>
        <begin position="1"/>
        <end position="33"/>
    </location>
</feature>
<proteinExistence type="inferred from homology"/>
<comment type="subcellular location">
    <subcellularLocation>
        <location evidence="1 10">Golgi apparatus membrane</location>
        <topology evidence="1 10">Peripheral membrane protein</topology>
    </subcellularLocation>
</comment>
<dbReference type="FunCoup" id="A0A165TWP3">
    <property type="interactions" value="277"/>
</dbReference>
<evidence type="ECO:0000256" key="10">
    <source>
        <dbReference type="RuleBase" id="RU365075"/>
    </source>
</evidence>
<feature type="region of interest" description="Disordered" evidence="11">
    <location>
        <begin position="74"/>
        <end position="103"/>
    </location>
</feature>
<keyword evidence="6 10" id="KW-0333">Golgi apparatus</keyword>
<comment type="subunit">
    <text evidence="10">Component of the conserved oligomeric Golgi complex.</text>
</comment>
<dbReference type="InterPro" id="IPR048368">
    <property type="entry name" value="COG6_N"/>
</dbReference>
<organism evidence="14 15">
    <name type="scientific">Neolentinus lepideus HHB14362 ss-1</name>
    <dbReference type="NCBI Taxonomy" id="1314782"/>
    <lineage>
        <taxon>Eukaryota</taxon>
        <taxon>Fungi</taxon>
        <taxon>Dikarya</taxon>
        <taxon>Basidiomycota</taxon>
        <taxon>Agaricomycotina</taxon>
        <taxon>Agaricomycetes</taxon>
        <taxon>Gloeophyllales</taxon>
        <taxon>Gloeophyllaceae</taxon>
        <taxon>Neolentinus</taxon>
    </lineage>
</organism>